<dbReference type="InterPro" id="IPR016035">
    <property type="entry name" value="Acyl_Trfase/lysoPLipase"/>
</dbReference>
<proteinExistence type="predicted"/>
<dbReference type="InterPro" id="IPR016039">
    <property type="entry name" value="Thiolase-like"/>
</dbReference>
<dbReference type="Gene3D" id="3.30.70.3290">
    <property type="match status" value="1"/>
</dbReference>
<dbReference type="InterPro" id="IPR032821">
    <property type="entry name" value="PKS_assoc"/>
</dbReference>
<dbReference type="InterPro" id="IPR016036">
    <property type="entry name" value="Malonyl_transacylase_ACP-bd"/>
</dbReference>
<name>A0A239BL17_9BACT</name>
<dbReference type="InterPro" id="IPR050091">
    <property type="entry name" value="PKS_NRPS_Biosynth_Enz"/>
</dbReference>
<keyword evidence="8" id="KW-1185">Reference proteome</keyword>
<dbReference type="InterPro" id="IPR014030">
    <property type="entry name" value="Ketoacyl_synth_N"/>
</dbReference>
<reference evidence="7 8" key="1">
    <citation type="submission" date="2017-06" db="EMBL/GenBank/DDBJ databases">
        <authorList>
            <person name="Kim H.J."/>
            <person name="Triplett B.A."/>
        </authorList>
    </citation>
    <scope>NUCLEOTIDE SEQUENCE [LARGE SCALE GENOMIC DNA]</scope>
    <source>
        <strain evidence="7 8">DSM 13116</strain>
    </source>
</reference>
<feature type="region of interest" description="Disordered" evidence="4">
    <location>
        <begin position="893"/>
        <end position="919"/>
    </location>
</feature>
<evidence type="ECO:0000256" key="2">
    <source>
        <dbReference type="ARBA" id="ARBA00022553"/>
    </source>
</evidence>
<dbReference type="Gene3D" id="1.10.1200.10">
    <property type="entry name" value="ACP-like"/>
    <property type="match status" value="1"/>
</dbReference>
<protein>
    <submittedName>
        <fullName evidence="7">Acyl transferase domain-containing protein</fullName>
    </submittedName>
</protein>
<dbReference type="PROSITE" id="PS00606">
    <property type="entry name" value="KS3_1"/>
    <property type="match status" value="1"/>
</dbReference>
<evidence type="ECO:0000313" key="8">
    <source>
        <dbReference type="Proteomes" id="UP000198324"/>
    </source>
</evidence>
<dbReference type="Pfam" id="PF00698">
    <property type="entry name" value="Acyl_transf_1"/>
    <property type="match status" value="1"/>
</dbReference>
<feature type="domain" description="Ketosynthase family 3 (KS3)" evidence="6">
    <location>
        <begin position="9"/>
        <end position="438"/>
    </location>
</feature>
<dbReference type="GO" id="GO:0006633">
    <property type="term" value="P:fatty acid biosynthetic process"/>
    <property type="evidence" value="ECO:0007669"/>
    <property type="project" value="InterPro"/>
</dbReference>
<evidence type="ECO:0000256" key="1">
    <source>
        <dbReference type="ARBA" id="ARBA00022450"/>
    </source>
</evidence>
<dbReference type="PANTHER" id="PTHR43775">
    <property type="entry name" value="FATTY ACID SYNTHASE"/>
    <property type="match status" value="1"/>
</dbReference>
<dbReference type="Pfam" id="PF16197">
    <property type="entry name" value="KAsynt_C_assoc"/>
    <property type="match status" value="1"/>
</dbReference>
<gene>
    <name evidence="7" type="ORF">SAMN04488503_2645</name>
</gene>
<sequence>MKKTYHYTDECIAVIGMACRFPGAENLDAFWEGLLLGRQGMVTLSREELGRGPHAALLEDPQYVPMACGIQGHDHFDADFFGLSPHEAAITDPQQRLLLEYAWKAFEHAGHAPGDSRGTATGVFASCGLSSYLLINLYGHLTAGRLDMTEALLGNDKDYAATRLAYKLNLRGPAMTIQSACSSSLTALHMACQALLGGECDRALVASATLLGPQLGYLYLEGGMRSPDGRCRPYDAQGQGTIFGSGVGAVLLRRLEDAQAQGDHILAVVRATAANNDGGDKVGFTAPGVNAQATVIAEALRLSGVSPWDVDFVEGHGTATPLGDPIEVAALGTAFLEAAQAPSPEGRSILLGSVKGNIGHLDATAGLAGFIKAVLCLRHGQVPGTANFKQLNPLFGQDIAPFTVRADCSALPEHGPARLGGVSAFGLGGTNVHIVLQGPPLHDDTADSPDGPLLFLLSGRDADGLFRTQADLAAHLDRDPPCMPDLAHTLLRGRAVLPARRAMVAASLEELKAALARRQDPARFVPAGEARPAAFLFPGQGAQHPAMAGSLYRSDQRFRELFRNMAEMVRAQGGPDLQAVLSACWEGDAAAAQRIAQTQTTQPLLFALEYALARLLMENGLRPAYLLGHSIGEYTAACLAGIFSEEDAARLVVARGAAMGRATGGAMLALSIGEGQLDMLPKPLRARVELAAANTSSSCVLSGQRQYLEACAEFLARAGEQGTLLKTSGAFHSSFMDAALPSFRDELERVPMRPPQLPVVSNLTGTWADASMATPEYWLRQLRGTIRFAQCLRTLFAQRCLGVELGPGRTLCSFARQELGDECVAVSALGGRGQREPESALEILGEVWTAGGELAWDGCPGIRPGRTVPLPGYAFARQRHWIAPLADATVAGRNAPSTAPAATLPKQSRASRDGYAPPTTESERILAEIWEELLLMRPVGVEDNFIELGGNSMHVLRMVRMGTNRGLHFTAKDVFTAKTIAALCRCMEQNGHMRRDGANAVGDRVETIEDHRFDGVSDDDLQAILAATGADK</sequence>
<dbReference type="Pfam" id="PF00550">
    <property type="entry name" value="PP-binding"/>
    <property type="match status" value="1"/>
</dbReference>
<evidence type="ECO:0000256" key="3">
    <source>
        <dbReference type="ARBA" id="ARBA00022679"/>
    </source>
</evidence>
<dbReference type="SUPFAM" id="SSF52151">
    <property type="entry name" value="FabD/lysophospholipase-like"/>
    <property type="match status" value="1"/>
</dbReference>
<evidence type="ECO:0000259" key="6">
    <source>
        <dbReference type="PROSITE" id="PS52004"/>
    </source>
</evidence>
<evidence type="ECO:0000256" key="4">
    <source>
        <dbReference type="SAM" id="MobiDB-lite"/>
    </source>
</evidence>
<dbReference type="RefSeq" id="WP_089274846.1">
    <property type="nucleotide sequence ID" value="NZ_FZOC01000005.1"/>
</dbReference>
<dbReference type="AlphaFoldDB" id="A0A239BL17"/>
<dbReference type="Pfam" id="PF02801">
    <property type="entry name" value="Ketoacyl-synt_C"/>
    <property type="match status" value="1"/>
</dbReference>
<dbReference type="EMBL" id="FZOC01000005">
    <property type="protein sequence ID" value="SNS08332.1"/>
    <property type="molecule type" value="Genomic_DNA"/>
</dbReference>
<dbReference type="InterPro" id="IPR001227">
    <property type="entry name" value="Ac_transferase_dom_sf"/>
</dbReference>
<dbReference type="CDD" id="cd00833">
    <property type="entry name" value="PKS"/>
    <property type="match status" value="1"/>
</dbReference>
<dbReference type="PANTHER" id="PTHR43775:SF37">
    <property type="entry name" value="SI:DKEY-61P9.11"/>
    <property type="match status" value="1"/>
</dbReference>
<accession>A0A239BL17</accession>
<dbReference type="InterPro" id="IPR009081">
    <property type="entry name" value="PP-bd_ACP"/>
</dbReference>
<dbReference type="Proteomes" id="UP000198324">
    <property type="component" value="Unassembled WGS sequence"/>
</dbReference>
<dbReference type="SUPFAM" id="SSF53901">
    <property type="entry name" value="Thiolase-like"/>
    <property type="match status" value="1"/>
</dbReference>
<dbReference type="InterPro" id="IPR020841">
    <property type="entry name" value="PKS_Beta-ketoAc_synthase_dom"/>
</dbReference>
<feature type="domain" description="Carrier" evidence="5">
    <location>
        <begin position="917"/>
        <end position="991"/>
    </location>
</feature>
<dbReference type="InterPro" id="IPR036736">
    <property type="entry name" value="ACP-like_sf"/>
</dbReference>
<dbReference type="InterPro" id="IPR014031">
    <property type="entry name" value="Ketoacyl_synth_C"/>
</dbReference>
<dbReference type="Gene3D" id="3.40.47.10">
    <property type="match status" value="1"/>
</dbReference>
<dbReference type="PROSITE" id="PS52004">
    <property type="entry name" value="KS3_2"/>
    <property type="match status" value="1"/>
</dbReference>
<dbReference type="SUPFAM" id="SSF55048">
    <property type="entry name" value="Probable ACP-binding domain of malonyl-CoA ACP transacylase"/>
    <property type="match status" value="1"/>
</dbReference>
<dbReference type="GO" id="GO:0004315">
    <property type="term" value="F:3-oxoacyl-[acyl-carrier-protein] synthase activity"/>
    <property type="evidence" value="ECO:0007669"/>
    <property type="project" value="InterPro"/>
</dbReference>
<organism evidence="7 8">
    <name type="scientific">Humidesulfovibrio mexicanus</name>
    <dbReference type="NCBI Taxonomy" id="147047"/>
    <lineage>
        <taxon>Bacteria</taxon>
        <taxon>Pseudomonadati</taxon>
        <taxon>Thermodesulfobacteriota</taxon>
        <taxon>Desulfovibrionia</taxon>
        <taxon>Desulfovibrionales</taxon>
        <taxon>Desulfovibrionaceae</taxon>
        <taxon>Humidesulfovibrio</taxon>
    </lineage>
</organism>
<dbReference type="InterPro" id="IPR014043">
    <property type="entry name" value="Acyl_transferase_dom"/>
</dbReference>
<dbReference type="InterPro" id="IPR018201">
    <property type="entry name" value="Ketoacyl_synth_AS"/>
</dbReference>
<dbReference type="SMART" id="SM00825">
    <property type="entry name" value="PKS_KS"/>
    <property type="match status" value="1"/>
</dbReference>
<dbReference type="SMART" id="SM00827">
    <property type="entry name" value="PKS_AT"/>
    <property type="match status" value="1"/>
</dbReference>
<evidence type="ECO:0000313" key="7">
    <source>
        <dbReference type="EMBL" id="SNS08332.1"/>
    </source>
</evidence>
<keyword evidence="1" id="KW-0596">Phosphopantetheine</keyword>
<dbReference type="OrthoDB" id="5349841at2"/>
<evidence type="ECO:0000259" key="5">
    <source>
        <dbReference type="PROSITE" id="PS50075"/>
    </source>
</evidence>
<dbReference type="Gene3D" id="3.40.366.10">
    <property type="entry name" value="Malonyl-Coenzyme A Acyl Carrier Protein, domain 2"/>
    <property type="match status" value="1"/>
</dbReference>
<dbReference type="GO" id="GO:0004312">
    <property type="term" value="F:fatty acid synthase activity"/>
    <property type="evidence" value="ECO:0007669"/>
    <property type="project" value="TreeGrafter"/>
</dbReference>
<keyword evidence="3 7" id="KW-0808">Transferase</keyword>
<dbReference type="PROSITE" id="PS50075">
    <property type="entry name" value="CARRIER"/>
    <property type="match status" value="1"/>
</dbReference>
<keyword evidence="2" id="KW-0597">Phosphoprotein</keyword>
<dbReference type="SUPFAM" id="SSF47336">
    <property type="entry name" value="ACP-like"/>
    <property type="match status" value="1"/>
</dbReference>
<dbReference type="Pfam" id="PF00109">
    <property type="entry name" value="ketoacyl-synt"/>
    <property type="match status" value="1"/>
</dbReference>